<evidence type="ECO:0000313" key="2">
    <source>
        <dbReference type="EMBL" id="RCS54874.1"/>
    </source>
</evidence>
<name>A0A368KYW7_9BACT</name>
<evidence type="ECO:0000256" key="1">
    <source>
        <dbReference type="SAM" id="MobiDB-lite"/>
    </source>
</evidence>
<feature type="region of interest" description="Disordered" evidence="1">
    <location>
        <begin position="1"/>
        <end position="26"/>
    </location>
</feature>
<feature type="compositionally biased region" description="Polar residues" evidence="1">
    <location>
        <begin position="11"/>
        <end position="20"/>
    </location>
</feature>
<organism evidence="2 3">
    <name type="scientific">Bremerella cremea</name>
    <dbReference type="NCBI Taxonomy" id="1031537"/>
    <lineage>
        <taxon>Bacteria</taxon>
        <taxon>Pseudomonadati</taxon>
        <taxon>Planctomycetota</taxon>
        <taxon>Planctomycetia</taxon>
        <taxon>Pirellulales</taxon>
        <taxon>Pirellulaceae</taxon>
        <taxon>Bremerella</taxon>
    </lineage>
</organism>
<dbReference type="AlphaFoldDB" id="A0A368KYW7"/>
<evidence type="ECO:0000313" key="3">
    <source>
        <dbReference type="Proteomes" id="UP000253562"/>
    </source>
</evidence>
<dbReference type="Proteomes" id="UP000253562">
    <property type="component" value="Unassembled WGS sequence"/>
</dbReference>
<reference evidence="2 3" key="1">
    <citation type="submission" date="2018-07" db="EMBL/GenBank/DDBJ databases">
        <title>Comparative genomes isolates from brazilian mangrove.</title>
        <authorList>
            <person name="De Araujo J.E."/>
            <person name="Taketani R.G."/>
            <person name="Silva M.C.P."/>
            <person name="Lourenco M.V."/>
            <person name="Oliveira V.M."/>
            <person name="Andreote F.D."/>
        </authorList>
    </citation>
    <scope>NUCLEOTIDE SEQUENCE [LARGE SCALE GENOMIC DNA]</scope>
    <source>
        <strain evidence="2 3">HEX PRIS-MGV</strain>
    </source>
</reference>
<protein>
    <submittedName>
        <fullName evidence="2">Uncharacterized protein</fullName>
    </submittedName>
</protein>
<dbReference type="EMBL" id="QPEX01000010">
    <property type="protein sequence ID" value="RCS54874.1"/>
    <property type="molecule type" value="Genomic_DNA"/>
</dbReference>
<accession>A0A368KYW7</accession>
<proteinExistence type="predicted"/>
<comment type="caution">
    <text evidence="2">The sequence shown here is derived from an EMBL/GenBank/DDBJ whole genome shotgun (WGS) entry which is preliminary data.</text>
</comment>
<sequence>MDAIAAVPQSGEPSPATSDSEQSREQKEAELLLQSLNCNFPRGWFYSGRKCDVPKCACYVGRYCDTYVWVMPENLDDFTRFTLTILTLATTDPAGPNAVVERTLDAAGQTTGYKVTTKETVHFRKLEADSKSSGQSFMKMFGGVTPQEGVEFLGGPITEPIRTAPSDESTLQGLIQLK</sequence>
<gene>
    <name evidence="2" type="ORF">DTL42_07115</name>
</gene>